<keyword evidence="11" id="KW-1185">Reference proteome</keyword>
<reference evidence="10 11" key="1">
    <citation type="submission" date="2020-04" db="EMBL/GenBank/DDBJ databases">
        <title>Gordonia sp. nov. TBRC 11910.</title>
        <authorList>
            <person name="Suriyachadkun C."/>
        </authorList>
    </citation>
    <scope>NUCLEOTIDE SEQUENCE [LARGE SCALE GENOMIC DNA]</scope>
    <source>
        <strain evidence="10 11">TBRC 11910</strain>
    </source>
</reference>
<proteinExistence type="inferred from homology"/>
<feature type="transmembrane region" description="Helical" evidence="8">
    <location>
        <begin position="429"/>
        <end position="453"/>
    </location>
</feature>
<evidence type="ECO:0000256" key="1">
    <source>
        <dbReference type="ARBA" id="ARBA00004429"/>
    </source>
</evidence>
<feature type="domain" description="ABC transmembrane type-1" evidence="9">
    <location>
        <begin position="315"/>
        <end position="505"/>
    </location>
</feature>
<feature type="transmembrane region" description="Helical" evidence="8">
    <location>
        <begin position="225"/>
        <end position="249"/>
    </location>
</feature>
<keyword evidence="6 8" id="KW-1133">Transmembrane helix</keyword>
<dbReference type="Proteomes" id="UP000550729">
    <property type="component" value="Unassembled WGS sequence"/>
</dbReference>
<evidence type="ECO:0000259" key="9">
    <source>
        <dbReference type="PROSITE" id="PS50928"/>
    </source>
</evidence>
<feature type="transmembrane region" description="Helical" evidence="8">
    <location>
        <begin position="21"/>
        <end position="44"/>
    </location>
</feature>
<feature type="transmembrane region" description="Helical" evidence="8">
    <location>
        <begin position="130"/>
        <end position="149"/>
    </location>
</feature>
<comment type="similarity">
    <text evidence="8">Belongs to the binding-protein-dependent transport system permease family.</text>
</comment>
<protein>
    <submittedName>
        <fullName evidence="10">Iron ABC transporter permease</fullName>
    </submittedName>
</protein>
<evidence type="ECO:0000256" key="2">
    <source>
        <dbReference type="ARBA" id="ARBA00022448"/>
    </source>
</evidence>
<evidence type="ECO:0000256" key="4">
    <source>
        <dbReference type="ARBA" id="ARBA00022519"/>
    </source>
</evidence>
<dbReference type="PROSITE" id="PS50928">
    <property type="entry name" value="ABC_TM1"/>
    <property type="match status" value="2"/>
</dbReference>
<feature type="domain" description="ABC transmembrane type-1" evidence="9">
    <location>
        <begin position="65"/>
        <end position="246"/>
    </location>
</feature>
<dbReference type="PANTHER" id="PTHR43357:SF3">
    <property type="entry name" value="FE(3+)-TRANSPORT SYSTEM PERMEASE PROTEIN FBPB 2"/>
    <property type="match status" value="1"/>
</dbReference>
<feature type="transmembrane region" description="Helical" evidence="8">
    <location>
        <begin position="269"/>
        <end position="298"/>
    </location>
</feature>
<gene>
    <name evidence="10" type="ORF">HH308_28755</name>
</gene>
<dbReference type="RefSeq" id="WP_170197720.1">
    <property type="nucleotide sequence ID" value="NZ_JABBNB010000056.1"/>
</dbReference>
<dbReference type="SUPFAM" id="SSF161098">
    <property type="entry name" value="MetI-like"/>
    <property type="match status" value="2"/>
</dbReference>
<accession>A0A848L8C6</accession>
<dbReference type="EMBL" id="JABBNB010000056">
    <property type="protein sequence ID" value="NMO05215.1"/>
    <property type="molecule type" value="Genomic_DNA"/>
</dbReference>
<keyword evidence="5 8" id="KW-0812">Transmembrane</keyword>
<feature type="transmembrane region" description="Helical" evidence="8">
    <location>
        <begin position="102"/>
        <end position="124"/>
    </location>
</feature>
<feature type="transmembrane region" description="Helical" evidence="8">
    <location>
        <begin position="353"/>
        <end position="374"/>
    </location>
</feature>
<evidence type="ECO:0000313" key="11">
    <source>
        <dbReference type="Proteomes" id="UP000550729"/>
    </source>
</evidence>
<comment type="caution">
    <text evidence="10">The sequence shown here is derived from an EMBL/GenBank/DDBJ whole genome shotgun (WGS) entry which is preliminary data.</text>
</comment>
<evidence type="ECO:0000256" key="5">
    <source>
        <dbReference type="ARBA" id="ARBA00022692"/>
    </source>
</evidence>
<feature type="transmembrane region" description="Helical" evidence="8">
    <location>
        <begin position="64"/>
        <end position="90"/>
    </location>
</feature>
<sequence length="517" mass="54722">MQPLETASAAPRRRRGPRPHGLQVAAGVVVLVLLSPLVVVALDAGHAGWSSVSGLLLRRRSLDLIGNTVELAGTVAVAAAVLGAGAAVLLERGGLPWRRLWSVLLVLPMAMPDFVVGFAWHSVWPRLSPLLAATAIMTLSTYPLVYLPVSAVLRRSNRTGEEIARGLGYSPVAVLVKVTLPSIRVAMAGGTLLAVLTVISEYGAFEAVRFHTLTTEIFTEFQFDSNAAAALSIPLLVLGLACIGLDAAVPRRAAPPATAVADRPRRWRWWTAVPVAGLAAVVAAGVLFPIGVLIYWMRVARRTTLPAVTGLSDATASTFGYCTAGALAVVVLALPVAVLSVRHPSRWSRSVSAGAYLAHAIPGVIVALSLVYLAVNWMYPLYETPVLVVCAYVVLFFPLGLVCVRATVAQVPMALIEVSHTLGRGPIYTFLRVTLPLVAPGLIAGFCLVFVTATTELTATLLLAPPDVKTLATQFWAFQSESAYSAASPYALVIIAVAVIPGAVLGLWFDRSERSNR</sequence>
<feature type="transmembrane region" description="Helical" evidence="8">
    <location>
        <begin position="318"/>
        <end position="341"/>
    </location>
</feature>
<name>A0A848L8C6_9ACTN</name>
<keyword evidence="2 8" id="KW-0813">Transport</keyword>
<dbReference type="Pfam" id="PF00528">
    <property type="entry name" value="BPD_transp_1"/>
    <property type="match status" value="2"/>
</dbReference>
<keyword evidence="3" id="KW-1003">Cell membrane</keyword>
<comment type="subcellular location">
    <subcellularLocation>
        <location evidence="1">Cell inner membrane</location>
        <topology evidence="1">Multi-pass membrane protein</topology>
    </subcellularLocation>
    <subcellularLocation>
        <location evidence="8">Cell membrane</location>
        <topology evidence="8">Multi-pass membrane protein</topology>
    </subcellularLocation>
</comment>
<evidence type="ECO:0000313" key="10">
    <source>
        <dbReference type="EMBL" id="NMO05215.1"/>
    </source>
</evidence>
<dbReference type="AlphaFoldDB" id="A0A848L8C6"/>
<dbReference type="GO" id="GO:0005886">
    <property type="term" value="C:plasma membrane"/>
    <property type="evidence" value="ECO:0007669"/>
    <property type="project" value="UniProtKB-SubCell"/>
</dbReference>
<dbReference type="PANTHER" id="PTHR43357">
    <property type="entry name" value="INNER MEMBRANE ABC TRANSPORTER PERMEASE PROTEIN YDCV"/>
    <property type="match status" value="1"/>
</dbReference>
<evidence type="ECO:0000256" key="7">
    <source>
        <dbReference type="ARBA" id="ARBA00023136"/>
    </source>
</evidence>
<organism evidence="10 11">
    <name type="scientific">Gordonia asplenii</name>
    <dbReference type="NCBI Taxonomy" id="2725283"/>
    <lineage>
        <taxon>Bacteria</taxon>
        <taxon>Bacillati</taxon>
        <taxon>Actinomycetota</taxon>
        <taxon>Actinomycetes</taxon>
        <taxon>Mycobacteriales</taxon>
        <taxon>Gordoniaceae</taxon>
        <taxon>Gordonia</taxon>
    </lineage>
</organism>
<dbReference type="CDD" id="cd06261">
    <property type="entry name" value="TM_PBP2"/>
    <property type="match status" value="2"/>
</dbReference>
<evidence type="ECO:0000256" key="6">
    <source>
        <dbReference type="ARBA" id="ARBA00022989"/>
    </source>
</evidence>
<keyword evidence="7 8" id="KW-0472">Membrane</keyword>
<evidence type="ECO:0000256" key="3">
    <source>
        <dbReference type="ARBA" id="ARBA00022475"/>
    </source>
</evidence>
<dbReference type="GO" id="GO:0055085">
    <property type="term" value="P:transmembrane transport"/>
    <property type="evidence" value="ECO:0007669"/>
    <property type="project" value="InterPro"/>
</dbReference>
<feature type="transmembrane region" description="Helical" evidence="8">
    <location>
        <begin position="386"/>
        <end position="408"/>
    </location>
</feature>
<keyword evidence="4" id="KW-0997">Cell inner membrane</keyword>
<dbReference type="Gene3D" id="1.10.3720.10">
    <property type="entry name" value="MetI-like"/>
    <property type="match status" value="2"/>
</dbReference>
<dbReference type="InterPro" id="IPR035906">
    <property type="entry name" value="MetI-like_sf"/>
</dbReference>
<dbReference type="InterPro" id="IPR000515">
    <property type="entry name" value="MetI-like"/>
</dbReference>
<feature type="transmembrane region" description="Helical" evidence="8">
    <location>
        <begin position="490"/>
        <end position="509"/>
    </location>
</feature>
<evidence type="ECO:0000256" key="8">
    <source>
        <dbReference type="RuleBase" id="RU363032"/>
    </source>
</evidence>